<gene>
    <name evidence="4" type="ORF">CGI_10002289</name>
</gene>
<dbReference type="EMBL" id="JH817650">
    <property type="protein sequence ID" value="EKC22436.1"/>
    <property type="molecule type" value="Genomic_DNA"/>
</dbReference>
<dbReference type="HOGENOM" id="CLU_104782_0_0_1"/>
<dbReference type="Gene3D" id="1.20.1410.10">
    <property type="entry name" value="I/LWEQ domain"/>
    <property type="match status" value="2"/>
</dbReference>
<dbReference type="GO" id="GO:0005178">
    <property type="term" value="F:integrin binding"/>
    <property type="evidence" value="ECO:0007669"/>
    <property type="project" value="TreeGrafter"/>
</dbReference>
<dbReference type="GO" id="GO:0003779">
    <property type="term" value="F:actin binding"/>
    <property type="evidence" value="ECO:0007669"/>
    <property type="project" value="InterPro"/>
</dbReference>
<sequence length="231" mass="24823">MEFNCAIGESTDWVDPEDPTVIAESELLTAAKSIEAAAQKLSQLKPRKKAKEADMSLNFEEQILEAAKSIASATAALVKSASAAQRELVAQGKAKMVAAATHSLCESANAMVQGHATEERLIASAKEVAGSTAHLLVACRVKANPDSVAMKRLQAAGNAVKRATEVLVKAAQQAKQRDEDEDINVAVDSRKVGGIKQQIEAQERILLLEKQLEDARRLKEKLAEKRDQTAV</sequence>
<dbReference type="InParanoid" id="K1QL59"/>
<dbReference type="GO" id="GO:0030036">
    <property type="term" value="P:actin cytoskeleton organization"/>
    <property type="evidence" value="ECO:0007669"/>
    <property type="project" value="TreeGrafter"/>
</dbReference>
<comment type="subcellular location">
    <subcellularLocation>
        <location evidence="1">Cytoplasm</location>
    </subcellularLocation>
</comment>
<dbReference type="GO" id="GO:0005925">
    <property type="term" value="C:focal adhesion"/>
    <property type="evidence" value="ECO:0007669"/>
    <property type="project" value="TreeGrafter"/>
</dbReference>
<dbReference type="SMART" id="SM00307">
    <property type="entry name" value="ILWEQ"/>
    <property type="match status" value="1"/>
</dbReference>
<keyword evidence="3" id="KW-0175">Coiled coil</keyword>
<accession>K1QL59</accession>
<dbReference type="Pfam" id="PF01608">
    <property type="entry name" value="I_LWEQ"/>
    <property type="match status" value="1"/>
</dbReference>
<dbReference type="InterPro" id="IPR035964">
    <property type="entry name" value="I/LWEQ_dom_sf"/>
</dbReference>
<dbReference type="GO" id="GO:0005737">
    <property type="term" value="C:cytoplasm"/>
    <property type="evidence" value="ECO:0007669"/>
    <property type="project" value="UniProtKB-SubCell"/>
</dbReference>
<keyword evidence="2" id="KW-0963">Cytoplasm</keyword>
<evidence type="ECO:0000256" key="3">
    <source>
        <dbReference type="SAM" id="Coils"/>
    </source>
</evidence>
<dbReference type="SUPFAM" id="SSF109885">
    <property type="entry name" value="I/LWEQ domain"/>
    <property type="match status" value="1"/>
</dbReference>
<dbReference type="InterPro" id="IPR002558">
    <property type="entry name" value="ILWEQ_dom"/>
</dbReference>
<evidence type="ECO:0000256" key="2">
    <source>
        <dbReference type="ARBA" id="ARBA00022490"/>
    </source>
</evidence>
<proteinExistence type="predicted"/>
<name>K1QL59_MAGGI</name>
<dbReference type="GO" id="GO:0098609">
    <property type="term" value="P:cell-cell adhesion"/>
    <property type="evidence" value="ECO:0007669"/>
    <property type="project" value="TreeGrafter"/>
</dbReference>
<reference evidence="4" key="1">
    <citation type="journal article" date="2012" name="Nature">
        <title>The oyster genome reveals stress adaptation and complexity of shell formation.</title>
        <authorList>
            <person name="Zhang G."/>
            <person name="Fang X."/>
            <person name="Guo X."/>
            <person name="Li L."/>
            <person name="Luo R."/>
            <person name="Xu F."/>
            <person name="Yang P."/>
            <person name="Zhang L."/>
            <person name="Wang X."/>
            <person name="Qi H."/>
            <person name="Xiong Z."/>
            <person name="Que H."/>
            <person name="Xie Y."/>
            <person name="Holland P.W."/>
            <person name="Paps J."/>
            <person name="Zhu Y."/>
            <person name="Wu F."/>
            <person name="Chen Y."/>
            <person name="Wang J."/>
            <person name="Peng C."/>
            <person name="Meng J."/>
            <person name="Yang L."/>
            <person name="Liu J."/>
            <person name="Wen B."/>
            <person name="Zhang N."/>
            <person name="Huang Z."/>
            <person name="Zhu Q."/>
            <person name="Feng Y."/>
            <person name="Mount A."/>
            <person name="Hedgecock D."/>
            <person name="Xu Z."/>
            <person name="Liu Y."/>
            <person name="Domazet-Loso T."/>
            <person name="Du Y."/>
            <person name="Sun X."/>
            <person name="Zhang S."/>
            <person name="Liu B."/>
            <person name="Cheng P."/>
            <person name="Jiang X."/>
            <person name="Li J."/>
            <person name="Fan D."/>
            <person name="Wang W."/>
            <person name="Fu W."/>
            <person name="Wang T."/>
            <person name="Wang B."/>
            <person name="Zhang J."/>
            <person name="Peng Z."/>
            <person name="Li Y."/>
            <person name="Li N."/>
            <person name="Wang J."/>
            <person name="Chen M."/>
            <person name="He Y."/>
            <person name="Tan F."/>
            <person name="Song X."/>
            <person name="Zheng Q."/>
            <person name="Huang R."/>
            <person name="Yang H."/>
            <person name="Du X."/>
            <person name="Chen L."/>
            <person name="Yang M."/>
            <person name="Gaffney P.M."/>
            <person name="Wang S."/>
            <person name="Luo L."/>
            <person name="She Z."/>
            <person name="Ming Y."/>
            <person name="Huang W."/>
            <person name="Zhang S."/>
            <person name="Huang B."/>
            <person name="Zhang Y."/>
            <person name="Qu T."/>
            <person name="Ni P."/>
            <person name="Miao G."/>
            <person name="Wang J."/>
            <person name="Wang Q."/>
            <person name="Steinberg C.E."/>
            <person name="Wang H."/>
            <person name="Li N."/>
            <person name="Qian L."/>
            <person name="Zhang G."/>
            <person name="Li Y."/>
            <person name="Yang H."/>
            <person name="Liu X."/>
            <person name="Wang J."/>
            <person name="Yin Y."/>
            <person name="Wang J."/>
        </authorList>
    </citation>
    <scope>NUCLEOTIDE SEQUENCE [LARGE SCALE GENOMIC DNA]</scope>
    <source>
        <strain evidence="4">05x7-T-G4-1.051#20</strain>
    </source>
</reference>
<dbReference type="AlphaFoldDB" id="K1QL59"/>
<dbReference type="GO" id="GO:0005886">
    <property type="term" value="C:plasma membrane"/>
    <property type="evidence" value="ECO:0007669"/>
    <property type="project" value="TreeGrafter"/>
</dbReference>
<evidence type="ECO:0000256" key="1">
    <source>
        <dbReference type="ARBA" id="ARBA00004496"/>
    </source>
</evidence>
<organism evidence="4">
    <name type="scientific">Magallana gigas</name>
    <name type="common">Pacific oyster</name>
    <name type="synonym">Crassostrea gigas</name>
    <dbReference type="NCBI Taxonomy" id="29159"/>
    <lineage>
        <taxon>Eukaryota</taxon>
        <taxon>Metazoa</taxon>
        <taxon>Spiralia</taxon>
        <taxon>Lophotrochozoa</taxon>
        <taxon>Mollusca</taxon>
        <taxon>Bivalvia</taxon>
        <taxon>Autobranchia</taxon>
        <taxon>Pteriomorphia</taxon>
        <taxon>Ostreida</taxon>
        <taxon>Ostreoidea</taxon>
        <taxon>Ostreidae</taxon>
        <taxon>Magallana</taxon>
    </lineage>
</organism>
<dbReference type="PANTHER" id="PTHR19981">
    <property type="entry name" value="TALIN"/>
    <property type="match status" value="1"/>
</dbReference>
<protein>
    <submittedName>
        <fullName evidence="4">Talin-1</fullName>
    </submittedName>
</protein>
<feature type="coiled-coil region" evidence="3">
    <location>
        <begin position="198"/>
        <end position="228"/>
    </location>
</feature>
<dbReference type="PROSITE" id="PS50945">
    <property type="entry name" value="I_LWEQ"/>
    <property type="match status" value="1"/>
</dbReference>
<dbReference type="PANTHER" id="PTHR19981:SF1">
    <property type="entry name" value="RHEA, ISOFORM B"/>
    <property type="match status" value="1"/>
</dbReference>
<evidence type="ECO:0000313" key="4">
    <source>
        <dbReference type="EMBL" id="EKC22436.1"/>
    </source>
</evidence>